<feature type="region of interest" description="Disordered" evidence="1">
    <location>
        <begin position="159"/>
        <end position="181"/>
    </location>
</feature>
<feature type="chain" id="PRO_5039912329" evidence="2">
    <location>
        <begin position="25"/>
        <end position="1122"/>
    </location>
</feature>
<feature type="region of interest" description="Disordered" evidence="1">
    <location>
        <begin position="97"/>
        <end position="147"/>
    </location>
</feature>
<feature type="compositionally biased region" description="Basic and acidic residues" evidence="1">
    <location>
        <begin position="442"/>
        <end position="461"/>
    </location>
</feature>
<feature type="region of interest" description="Disordered" evidence="1">
    <location>
        <begin position="237"/>
        <end position="399"/>
    </location>
</feature>
<evidence type="ECO:0000313" key="4">
    <source>
        <dbReference type="Proteomes" id="UP000265618"/>
    </source>
</evidence>
<reference evidence="3 4" key="1">
    <citation type="journal article" date="2018" name="PLoS ONE">
        <title>The draft genome of Kipferlia bialata reveals reductive genome evolution in fornicate parasites.</title>
        <authorList>
            <person name="Tanifuji G."/>
            <person name="Takabayashi S."/>
            <person name="Kume K."/>
            <person name="Takagi M."/>
            <person name="Nakayama T."/>
            <person name="Kamikawa R."/>
            <person name="Inagaki Y."/>
            <person name="Hashimoto T."/>
        </authorList>
    </citation>
    <scope>NUCLEOTIDE SEQUENCE [LARGE SCALE GENOMIC DNA]</scope>
    <source>
        <strain evidence="3">NY0173</strain>
    </source>
</reference>
<evidence type="ECO:0000313" key="3">
    <source>
        <dbReference type="EMBL" id="GIQ82763.1"/>
    </source>
</evidence>
<feature type="region of interest" description="Disordered" evidence="1">
    <location>
        <begin position="622"/>
        <end position="661"/>
    </location>
</feature>
<feature type="compositionally biased region" description="Pro residues" evidence="1">
    <location>
        <begin position="586"/>
        <end position="602"/>
    </location>
</feature>
<dbReference type="AlphaFoldDB" id="A0A9K3CUW6"/>
<dbReference type="EMBL" id="BDIP01000805">
    <property type="protein sequence ID" value="GIQ82763.1"/>
    <property type="molecule type" value="Genomic_DNA"/>
</dbReference>
<feature type="compositionally biased region" description="Basic and acidic residues" evidence="1">
    <location>
        <begin position="270"/>
        <end position="279"/>
    </location>
</feature>
<accession>A0A9K3CUW6</accession>
<feature type="region of interest" description="Disordered" evidence="1">
    <location>
        <begin position="937"/>
        <end position="957"/>
    </location>
</feature>
<feature type="compositionally biased region" description="Acidic residues" evidence="1">
    <location>
        <begin position="333"/>
        <end position="359"/>
    </location>
</feature>
<feature type="compositionally biased region" description="Basic residues" evidence="1">
    <location>
        <begin position="259"/>
        <end position="269"/>
    </location>
</feature>
<feature type="signal peptide" evidence="2">
    <location>
        <begin position="1"/>
        <end position="24"/>
    </location>
</feature>
<proteinExistence type="predicted"/>
<feature type="compositionally biased region" description="Low complexity" evidence="1">
    <location>
        <begin position="463"/>
        <end position="476"/>
    </location>
</feature>
<protein>
    <submittedName>
        <fullName evidence="3">Uncharacterized protein</fullName>
    </submittedName>
</protein>
<organism evidence="3 4">
    <name type="scientific">Kipferlia bialata</name>
    <dbReference type="NCBI Taxonomy" id="797122"/>
    <lineage>
        <taxon>Eukaryota</taxon>
        <taxon>Metamonada</taxon>
        <taxon>Carpediemonas-like organisms</taxon>
        <taxon>Kipferlia</taxon>
    </lineage>
</organism>
<feature type="compositionally biased region" description="Low complexity" evidence="1">
    <location>
        <begin position="241"/>
        <end position="256"/>
    </location>
</feature>
<comment type="caution">
    <text evidence="3">The sequence shown here is derived from an EMBL/GenBank/DDBJ whole genome shotgun (WGS) entry which is preliminary data.</text>
</comment>
<feature type="region of interest" description="Disordered" evidence="1">
    <location>
        <begin position="566"/>
        <end position="608"/>
    </location>
</feature>
<sequence length="1122" mass="119087">MRVGPPFLRYVLVVWAAWIEYAHADAGVKKISDCFDLVSVLPPLYQPALMAMSWRLHALYTMGDMGSQQMAVLLQRLLLDSNTAEVLSSMRDRVGLVSGSGKETERTGTGTAGSGIGGHTPSVRDQTRPVAAGHPSHAAPQSTVTGPTHTANVINDYDTLSPVGVVSPSPTETERDRGSGSVRAVIQPAIPSPVTPGVTSTYTPNSAPILSAPSPGGAISALAAIPKRVSAPSIPSVTAKGASAPTAIPPATAVGAKGKGQRGKRGKGRKYLDTDHEYTPDAAIVSNDGGEGGSADEESDSGADTDTDTEVESSEAPQAEIVVEVSDNRFDDEATFEVSETETESESETESETEAEAEAETVGVSSIGQEQTLGSMGGGSVGETQVDADTARDKGAVSVSVSERVLRAVRKAPGSTTVVATGFAISPALASSLAATPTVSEGIREADSTPKGDPTRDRDSAVESTESSCSGESGAEIVQTSVSGVGERFMLTPEVEGGSVSTADEREAGDVDMKGGVAESQGLSQESVPTQLGVLSPQPTPTPTLSLPHTLAPTPTVTHGMSVHTHTGTETTQVGGSGVPAAPALLSPPRPSPSPSPSPLINPTPSQTFVSVHSGVEKGVEEVVKEGERERERETEGEGAGDVPMDGGSDSGTPSTPLESVMDSDSETEIETEIEAHSDAAPPLSIPPEYIPHLEYYPAESVPALLEALIPMNRETEDLRRRDPRRNQIHTAFIKEWFWDGYDTPPHMYLGLRAVQGLIEGCSEKAFDDAVRQCESEQGLVVAKAEPTRKRESQRQRGTQKLDPDRPRASSIHHPAPNREVFHSTALGESITRAKSMHMVVEGKFVKLLLRPYSGTGREKIEATFRRLLSTLYGLRTIENGKKQPLDPLDPVAAELKTEFIKEHLFRRNLGRLKLPVENIMDLLGASRELVEGAEAAARRGRRGGKGGKADAAASPHPRASEALIDCVLTLTKENESILRADAVDAKKGMVHSVALGSSMGVDVRIPLAFRGVEGILLSPYTGIHTRGAVKRGLEELRQELFRLRAHSKRGMLPLKLDSRPAMRLKTEFILKWFFERGTLVLPAHHTADLFRIPLAAVHAIEAYAKDCLAKQKAETADQGST</sequence>
<keyword evidence="4" id="KW-1185">Reference proteome</keyword>
<keyword evidence="2" id="KW-0732">Signal</keyword>
<evidence type="ECO:0000256" key="1">
    <source>
        <dbReference type="SAM" id="MobiDB-lite"/>
    </source>
</evidence>
<evidence type="ECO:0000256" key="2">
    <source>
        <dbReference type="SAM" id="SignalP"/>
    </source>
</evidence>
<feature type="compositionally biased region" description="Acidic residues" evidence="1">
    <location>
        <begin position="294"/>
        <end position="313"/>
    </location>
</feature>
<feature type="compositionally biased region" description="Basic and acidic residues" evidence="1">
    <location>
        <begin position="786"/>
        <end position="808"/>
    </location>
</feature>
<feature type="compositionally biased region" description="Basic and acidic residues" evidence="1">
    <location>
        <begin position="622"/>
        <end position="636"/>
    </location>
</feature>
<feature type="region of interest" description="Disordered" evidence="1">
    <location>
        <begin position="782"/>
        <end position="820"/>
    </location>
</feature>
<dbReference type="Proteomes" id="UP000265618">
    <property type="component" value="Unassembled WGS sequence"/>
</dbReference>
<feature type="region of interest" description="Disordered" evidence="1">
    <location>
        <begin position="434"/>
        <end position="511"/>
    </location>
</feature>
<gene>
    <name evidence="3" type="ORF">KIPB_003957</name>
</gene>
<name>A0A9K3CUW6_9EUKA</name>